<dbReference type="AlphaFoldDB" id="A0AA38P5Y7"/>
<evidence type="ECO:0000313" key="4">
    <source>
        <dbReference type="Proteomes" id="UP001163846"/>
    </source>
</evidence>
<dbReference type="EMBL" id="MU806283">
    <property type="protein sequence ID" value="KAJ3836930.1"/>
    <property type="molecule type" value="Genomic_DNA"/>
</dbReference>
<proteinExistence type="predicted"/>
<accession>A0AA38P5Y7</accession>
<evidence type="ECO:0000256" key="2">
    <source>
        <dbReference type="SAM" id="SignalP"/>
    </source>
</evidence>
<keyword evidence="2" id="KW-0732">Signal</keyword>
<keyword evidence="4" id="KW-1185">Reference proteome</keyword>
<gene>
    <name evidence="3" type="ORF">F5878DRAFT_643159</name>
</gene>
<feature type="chain" id="PRO_5041261838" evidence="2">
    <location>
        <begin position="26"/>
        <end position="123"/>
    </location>
</feature>
<feature type="signal peptide" evidence="2">
    <location>
        <begin position="1"/>
        <end position="25"/>
    </location>
</feature>
<protein>
    <submittedName>
        <fullName evidence="3">Uncharacterized protein</fullName>
    </submittedName>
</protein>
<evidence type="ECO:0000313" key="3">
    <source>
        <dbReference type="EMBL" id="KAJ3836930.1"/>
    </source>
</evidence>
<evidence type="ECO:0000256" key="1">
    <source>
        <dbReference type="SAM" id="MobiDB-lite"/>
    </source>
</evidence>
<reference evidence="3" key="1">
    <citation type="submission" date="2022-08" db="EMBL/GenBank/DDBJ databases">
        <authorList>
            <consortium name="DOE Joint Genome Institute"/>
            <person name="Min B."/>
            <person name="Riley R."/>
            <person name="Sierra-Patev S."/>
            <person name="Naranjo-Ortiz M."/>
            <person name="Looney B."/>
            <person name="Konkel Z."/>
            <person name="Slot J.C."/>
            <person name="Sakamoto Y."/>
            <person name="Steenwyk J.L."/>
            <person name="Rokas A."/>
            <person name="Carro J."/>
            <person name="Camarero S."/>
            <person name="Ferreira P."/>
            <person name="Molpeceres G."/>
            <person name="Ruiz-Duenas F.J."/>
            <person name="Serrano A."/>
            <person name="Henrissat B."/>
            <person name="Drula E."/>
            <person name="Hughes K.W."/>
            <person name="Mata J.L."/>
            <person name="Ishikawa N.K."/>
            <person name="Vargas-Isla R."/>
            <person name="Ushijima S."/>
            <person name="Smith C.A."/>
            <person name="Ahrendt S."/>
            <person name="Andreopoulos W."/>
            <person name="He G."/>
            <person name="Labutti K."/>
            <person name="Lipzen A."/>
            <person name="Ng V."/>
            <person name="Sandor L."/>
            <person name="Barry K."/>
            <person name="Martinez A.T."/>
            <person name="Xiao Y."/>
            <person name="Gibbons J.G."/>
            <person name="Terashima K."/>
            <person name="Hibbett D.S."/>
            <person name="Grigoriev I.V."/>
        </authorList>
    </citation>
    <scope>NUCLEOTIDE SEQUENCE</scope>
    <source>
        <strain evidence="3">TFB9207</strain>
    </source>
</reference>
<name>A0AA38P5Y7_9AGAR</name>
<feature type="region of interest" description="Disordered" evidence="1">
    <location>
        <begin position="97"/>
        <end position="123"/>
    </location>
</feature>
<organism evidence="3 4">
    <name type="scientific">Lentinula raphanica</name>
    <dbReference type="NCBI Taxonomy" id="153919"/>
    <lineage>
        <taxon>Eukaryota</taxon>
        <taxon>Fungi</taxon>
        <taxon>Dikarya</taxon>
        <taxon>Basidiomycota</taxon>
        <taxon>Agaricomycotina</taxon>
        <taxon>Agaricomycetes</taxon>
        <taxon>Agaricomycetidae</taxon>
        <taxon>Agaricales</taxon>
        <taxon>Marasmiineae</taxon>
        <taxon>Omphalotaceae</taxon>
        <taxon>Lentinula</taxon>
    </lineage>
</organism>
<dbReference type="Proteomes" id="UP001163846">
    <property type="component" value="Unassembled WGS sequence"/>
</dbReference>
<comment type="caution">
    <text evidence="3">The sequence shown here is derived from an EMBL/GenBank/DDBJ whole genome shotgun (WGS) entry which is preliminary data.</text>
</comment>
<sequence length="123" mass="13606">MGGRAHAAVILTQLGLLMNLMKVVTLQISCINSAGQKYWQTGIFELDGCRVRDASSDRGYPIWKEGTCTVLMVAMQYSTSIKFCFLAVDAPWLATSQQRQPEHESKLPSADLSSKPMVMQASY</sequence>